<evidence type="ECO:0000256" key="1">
    <source>
        <dbReference type="ARBA" id="ARBA00023125"/>
    </source>
</evidence>
<evidence type="ECO:0000259" key="3">
    <source>
        <dbReference type="PROSITE" id="PS50943"/>
    </source>
</evidence>
<dbReference type="Pfam" id="PF13560">
    <property type="entry name" value="HTH_31"/>
    <property type="match status" value="1"/>
</dbReference>
<gene>
    <name evidence="4" type="ORF">ACFO60_18185</name>
</gene>
<dbReference type="InterPro" id="IPR011051">
    <property type="entry name" value="RmlC_Cupin_sf"/>
</dbReference>
<protein>
    <submittedName>
        <fullName evidence="4">Helix-turn-helix domain-containing protein</fullName>
    </submittedName>
</protein>
<dbReference type="InterPro" id="IPR014710">
    <property type="entry name" value="RmlC-like_jellyroll"/>
</dbReference>
<organism evidence="4 5">
    <name type="scientific">Sphaerisporangium dianthi</name>
    <dbReference type="NCBI Taxonomy" id="1436120"/>
    <lineage>
        <taxon>Bacteria</taxon>
        <taxon>Bacillati</taxon>
        <taxon>Actinomycetota</taxon>
        <taxon>Actinomycetes</taxon>
        <taxon>Streptosporangiales</taxon>
        <taxon>Streptosporangiaceae</taxon>
        <taxon>Sphaerisporangium</taxon>
    </lineage>
</organism>
<dbReference type="PANTHER" id="PTHR46797:SF1">
    <property type="entry name" value="METHYLPHOSPHONATE SYNTHASE"/>
    <property type="match status" value="1"/>
</dbReference>
<dbReference type="PANTHER" id="PTHR46797">
    <property type="entry name" value="HTH-TYPE TRANSCRIPTIONAL REGULATOR"/>
    <property type="match status" value="1"/>
</dbReference>
<feature type="region of interest" description="Disordered" evidence="2">
    <location>
        <begin position="82"/>
        <end position="173"/>
    </location>
</feature>
<evidence type="ECO:0000313" key="4">
    <source>
        <dbReference type="EMBL" id="MFC4532710.1"/>
    </source>
</evidence>
<dbReference type="Pfam" id="PF07883">
    <property type="entry name" value="Cupin_2"/>
    <property type="match status" value="1"/>
</dbReference>
<dbReference type="CDD" id="cd02209">
    <property type="entry name" value="cupin_XRE_C"/>
    <property type="match status" value="1"/>
</dbReference>
<dbReference type="EMBL" id="JBHSFP010000011">
    <property type="protein sequence ID" value="MFC4532710.1"/>
    <property type="molecule type" value="Genomic_DNA"/>
</dbReference>
<dbReference type="PROSITE" id="PS50943">
    <property type="entry name" value="HTH_CROC1"/>
    <property type="match status" value="1"/>
</dbReference>
<feature type="domain" description="HTH cro/C1-type" evidence="3">
    <location>
        <begin position="19"/>
        <end position="73"/>
    </location>
</feature>
<sequence length="288" mass="28766">MAGPADVEAISSERLGRRLRELRAQSGKSLRAVARELGISPSAVSQIERGLMRPSVSRLIAFVAAVGAPLAAVFDLSDTKEAGTGLGSSSPPGSAEHAHQAGHAGSIGPAGRTGPAGQDGAAGRTGQDGSARSGGPGRAVQPAGRDGASPADGQDGAGAAAGDPGPRGDGAAEAGTSFTVRRAGEVAPILLGGGVAFRRLSPEPTPGVDFFESTYPPGAASTAHGEFHEHDGYEVGTVVAGELTVEFATEVVTLSAGDSITFPASRPHVIGNRSDTTTAIATWLIVHR</sequence>
<dbReference type="SUPFAM" id="SSF51182">
    <property type="entry name" value="RmlC-like cupins"/>
    <property type="match status" value="1"/>
</dbReference>
<keyword evidence="1" id="KW-0238">DNA-binding</keyword>
<reference evidence="5" key="1">
    <citation type="journal article" date="2019" name="Int. J. Syst. Evol. Microbiol.">
        <title>The Global Catalogue of Microorganisms (GCM) 10K type strain sequencing project: providing services to taxonomists for standard genome sequencing and annotation.</title>
        <authorList>
            <consortium name="The Broad Institute Genomics Platform"/>
            <consortium name="The Broad Institute Genome Sequencing Center for Infectious Disease"/>
            <person name="Wu L."/>
            <person name="Ma J."/>
        </authorList>
    </citation>
    <scope>NUCLEOTIDE SEQUENCE [LARGE SCALE GENOMIC DNA]</scope>
    <source>
        <strain evidence="5">CGMCC 4.7132</strain>
    </source>
</reference>
<proteinExistence type="predicted"/>
<dbReference type="SUPFAM" id="SSF47413">
    <property type="entry name" value="lambda repressor-like DNA-binding domains"/>
    <property type="match status" value="1"/>
</dbReference>
<keyword evidence="5" id="KW-1185">Reference proteome</keyword>
<dbReference type="SMART" id="SM00530">
    <property type="entry name" value="HTH_XRE"/>
    <property type="match status" value="1"/>
</dbReference>
<evidence type="ECO:0000256" key="2">
    <source>
        <dbReference type="SAM" id="MobiDB-lite"/>
    </source>
</evidence>
<dbReference type="Gene3D" id="2.60.120.10">
    <property type="entry name" value="Jelly Rolls"/>
    <property type="match status" value="1"/>
</dbReference>
<dbReference type="Proteomes" id="UP001596004">
    <property type="component" value="Unassembled WGS sequence"/>
</dbReference>
<comment type="caution">
    <text evidence="4">The sequence shown here is derived from an EMBL/GenBank/DDBJ whole genome shotgun (WGS) entry which is preliminary data.</text>
</comment>
<dbReference type="InterPro" id="IPR001387">
    <property type="entry name" value="Cro/C1-type_HTH"/>
</dbReference>
<evidence type="ECO:0000313" key="5">
    <source>
        <dbReference type="Proteomes" id="UP001596004"/>
    </source>
</evidence>
<dbReference type="Gene3D" id="1.10.260.40">
    <property type="entry name" value="lambda repressor-like DNA-binding domains"/>
    <property type="match status" value="1"/>
</dbReference>
<dbReference type="CDD" id="cd00093">
    <property type="entry name" value="HTH_XRE"/>
    <property type="match status" value="1"/>
</dbReference>
<name>A0ABV9CJ31_9ACTN</name>
<dbReference type="InterPro" id="IPR010982">
    <property type="entry name" value="Lambda_DNA-bd_dom_sf"/>
</dbReference>
<feature type="compositionally biased region" description="Low complexity" evidence="2">
    <location>
        <begin position="146"/>
        <end position="173"/>
    </location>
</feature>
<dbReference type="RefSeq" id="WP_380841578.1">
    <property type="nucleotide sequence ID" value="NZ_JBHSFP010000011.1"/>
</dbReference>
<dbReference type="InterPro" id="IPR013096">
    <property type="entry name" value="Cupin_2"/>
</dbReference>
<dbReference type="InterPro" id="IPR050807">
    <property type="entry name" value="TransReg_Diox_bact_type"/>
</dbReference>
<accession>A0ABV9CJ31</accession>